<dbReference type="PANTHER" id="PTHR15004">
    <property type="entry name" value="GLUTAMYL-TRNA(GLN) AMIDOTRANSFERASE SUBUNIT C, MITOCHONDRIAL"/>
    <property type="match status" value="1"/>
</dbReference>
<keyword evidence="2" id="KW-0808">Transferase</keyword>
<dbReference type="NCBIfam" id="TIGR00135">
    <property type="entry name" value="gatC"/>
    <property type="match status" value="1"/>
</dbReference>
<gene>
    <name evidence="1" type="primary">gatC</name>
    <name evidence="2" type="ORF">CK620_06030</name>
</gene>
<reference evidence="2 3" key="1">
    <citation type="submission" date="2017-08" db="EMBL/GenBank/DDBJ databases">
        <title>WGS of Clinical strains of the CDC Group NO-1 linked to zoonotic infections in humans.</title>
        <authorList>
            <person name="Bernier A.-M."/>
            <person name="Bernard K."/>
        </authorList>
    </citation>
    <scope>NUCLEOTIDE SEQUENCE [LARGE SCALE GENOMIC DNA]</scope>
    <source>
        <strain evidence="2 3">NML03-0146</strain>
    </source>
</reference>
<keyword evidence="1" id="KW-0648">Protein biosynthesis</keyword>
<dbReference type="GO" id="GO:0050567">
    <property type="term" value="F:glutaminyl-tRNA synthase (glutamine-hydrolyzing) activity"/>
    <property type="evidence" value="ECO:0007669"/>
    <property type="project" value="UniProtKB-UniRule"/>
</dbReference>
<protein>
    <recommendedName>
        <fullName evidence="1">Aspartyl/glutamyl-tRNA(Asn/Gln) amidotransferase subunit C</fullName>
        <shortName evidence="1">Asp/Glu-ADT subunit C</shortName>
        <ecNumber evidence="1">6.3.5.-</ecNumber>
    </recommendedName>
</protein>
<keyword evidence="1" id="KW-0067">ATP-binding</keyword>
<dbReference type="GO" id="GO:0016740">
    <property type="term" value="F:transferase activity"/>
    <property type="evidence" value="ECO:0007669"/>
    <property type="project" value="UniProtKB-KW"/>
</dbReference>
<evidence type="ECO:0000313" key="2">
    <source>
        <dbReference type="EMBL" id="PAT35417.1"/>
    </source>
</evidence>
<keyword evidence="1" id="KW-0547">Nucleotide-binding</keyword>
<comment type="function">
    <text evidence="1">Allows the formation of correctly charged Asn-tRNA(Asn) or Gln-tRNA(Gln) through the transamidation of misacylated Asp-tRNA(Asn) or Glu-tRNA(Gln) in organisms which lack either or both of asparaginyl-tRNA or glutaminyl-tRNA synthetases. The reaction takes place in the presence of glutamine and ATP through an activated phospho-Asp-tRNA(Asn) or phospho-Glu-tRNA(Gln).</text>
</comment>
<comment type="caution">
    <text evidence="2">The sequence shown here is derived from an EMBL/GenBank/DDBJ whole genome shotgun (WGS) entry which is preliminary data.</text>
</comment>
<proteinExistence type="inferred from homology"/>
<dbReference type="Gene3D" id="1.10.20.60">
    <property type="entry name" value="Glu-tRNAGln amidotransferase C subunit, N-terminal domain"/>
    <property type="match status" value="1"/>
</dbReference>
<dbReference type="AlphaFoldDB" id="A0A2A2ACC3"/>
<dbReference type="GO" id="GO:0005524">
    <property type="term" value="F:ATP binding"/>
    <property type="evidence" value="ECO:0007669"/>
    <property type="project" value="UniProtKB-KW"/>
</dbReference>
<dbReference type="Pfam" id="PF02686">
    <property type="entry name" value="GatC"/>
    <property type="match status" value="1"/>
</dbReference>
<dbReference type="GO" id="GO:0006450">
    <property type="term" value="P:regulation of translational fidelity"/>
    <property type="evidence" value="ECO:0007669"/>
    <property type="project" value="InterPro"/>
</dbReference>
<dbReference type="PANTHER" id="PTHR15004:SF0">
    <property type="entry name" value="GLUTAMYL-TRNA(GLN) AMIDOTRANSFERASE SUBUNIT C, MITOCHONDRIAL"/>
    <property type="match status" value="1"/>
</dbReference>
<comment type="catalytic activity">
    <reaction evidence="1">
        <text>L-glutamyl-tRNA(Gln) + L-glutamine + ATP + H2O = L-glutaminyl-tRNA(Gln) + L-glutamate + ADP + phosphate + H(+)</text>
        <dbReference type="Rhea" id="RHEA:17521"/>
        <dbReference type="Rhea" id="RHEA-COMP:9681"/>
        <dbReference type="Rhea" id="RHEA-COMP:9684"/>
        <dbReference type="ChEBI" id="CHEBI:15377"/>
        <dbReference type="ChEBI" id="CHEBI:15378"/>
        <dbReference type="ChEBI" id="CHEBI:29985"/>
        <dbReference type="ChEBI" id="CHEBI:30616"/>
        <dbReference type="ChEBI" id="CHEBI:43474"/>
        <dbReference type="ChEBI" id="CHEBI:58359"/>
        <dbReference type="ChEBI" id="CHEBI:78520"/>
        <dbReference type="ChEBI" id="CHEBI:78521"/>
        <dbReference type="ChEBI" id="CHEBI:456216"/>
    </reaction>
</comment>
<comment type="catalytic activity">
    <reaction evidence="1">
        <text>L-aspartyl-tRNA(Asn) + L-glutamine + ATP + H2O = L-asparaginyl-tRNA(Asn) + L-glutamate + ADP + phosphate + 2 H(+)</text>
        <dbReference type="Rhea" id="RHEA:14513"/>
        <dbReference type="Rhea" id="RHEA-COMP:9674"/>
        <dbReference type="Rhea" id="RHEA-COMP:9677"/>
        <dbReference type="ChEBI" id="CHEBI:15377"/>
        <dbReference type="ChEBI" id="CHEBI:15378"/>
        <dbReference type="ChEBI" id="CHEBI:29985"/>
        <dbReference type="ChEBI" id="CHEBI:30616"/>
        <dbReference type="ChEBI" id="CHEBI:43474"/>
        <dbReference type="ChEBI" id="CHEBI:58359"/>
        <dbReference type="ChEBI" id="CHEBI:78515"/>
        <dbReference type="ChEBI" id="CHEBI:78516"/>
        <dbReference type="ChEBI" id="CHEBI:456216"/>
    </reaction>
</comment>
<dbReference type="Proteomes" id="UP000217999">
    <property type="component" value="Unassembled WGS sequence"/>
</dbReference>
<dbReference type="InterPro" id="IPR003837">
    <property type="entry name" value="GatC"/>
</dbReference>
<dbReference type="EMBL" id="NSJF01000002">
    <property type="protein sequence ID" value="PAT35417.1"/>
    <property type="molecule type" value="Genomic_DNA"/>
</dbReference>
<dbReference type="GO" id="GO:0070681">
    <property type="term" value="P:glutaminyl-tRNAGln biosynthesis via transamidation"/>
    <property type="evidence" value="ECO:0007669"/>
    <property type="project" value="TreeGrafter"/>
</dbReference>
<comment type="subunit">
    <text evidence="1">Heterotrimer of A, B and C subunits.</text>
</comment>
<dbReference type="SUPFAM" id="SSF141000">
    <property type="entry name" value="Glu-tRNAGln amidotransferase C subunit"/>
    <property type="match status" value="1"/>
</dbReference>
<dbReference type="GO" id="GO:0006412">
    <property type="term" value="P:translation"/>
    <property type="evidence" value="ECO:0007669"/>
    <property type="project" value="UniProtKB-UniRule"/>
</dbReference>
<dbReference type="HAMAP" id="MF_00122">
    <property type="entry name" value="GatC"/>
    <property type="match status" value="1"/>
</dbReference>
<keyword evidence="1" id="KW-0436">Ligase</keyword>
<accession>A0A2A2ACC3</accession>
<dbReference type="GO" id="GO:0050566">
    <property type="term" value="F:asparaginyl-tRNA synthase (glutamine-hydrolyzing) activity"/>
    <property type="evidence" value="ECO:0007669"/>
    <property type="project" value="RHEA"/>
</dbReference>
<dbReference type="EC" id="6.3.5.-" evidence="1"/>
<name>A0A2A2ACC3_9BURK</name>
<dbReference type="RefSeq" id="WP_095542685.1">
    <property type="nucleotide sequence ID" value="NZ_CP154474.1"/>
</dbReference>
<dbReference type="InterPro" id="IPR036113">
    <property type="entry name" value="Asp/Glu-ADT_sf_sub_c"/>
</dbReference>
<comment type="similarity">
    <text evidence="1">Belongs to the GatC family.</text>
</comment>
<sequence>MALTSDDLHRIASLSKLSFDEPQSQALLAQINSFFELVERMEAVDTSGIEPLFHPVSAIEDIQLRLQPDVADARSQREGNMQNAPAAEDGFFLVPKVIE</sequence>
<evidence type="ECO:0000256" key="1">
    <source>
        <dbReference type="HAMAP-Rule" id="MF_00122"/>
    </source>
</evidence>
<organism evidence="2 3">
    <name type="scientific">Vandammella animalimorsus</name>
    <dbReference type="NCBI Taxonomy" id="2029117"/>
    <lineage>
        <taxon>Bacteria</taxon>
        <taxon>Pseudomonadati</taxon>
        <taxon>Pseudomonadota</taxon>
        <taxon>Betaproteobacteria</taxon>
        <taxon>Burkholderiales</taxon>
        <taxon>Comamonadaceae</taxon>
        <taxon>Vandammella</taxon>
    </lineage>
</organism>
<evidence type="ECO:0000313" key="3">
    <source>
        <dbReference type="Proteomes" id="UP000217999"/>
    </source>
</evidence>